<protein>
    <submittedName>
        <fullName evidence="7">TetR family transcriptional regulator</fullName>
    </submittedName>
</protein>
<evidence type="ECO:0000259" key="6">
    <source>
        <dbReference type="PROSITE" id="PS50977"/>
    </source>
</evidence>
<keyword evidence="2 4" id="KW-0238">DNA-binding</keyword>
<feature type="compositionally biased region" description="Basic and acidic residues" evidence="5">
    <location>
        <begin position="10"/>
        <end position="23"/>
    </location>
</feature>
<dbReference type="Pfam" id="PF00440">
    <property type="entry name" value="TetR_N"/>
    <property type="match status" value="1"/>
</dbReference>
<dbReference type="PANTHER" id="PTHR30055">
    <property type="entry name" value="HTH-TYPE TRANSCRIPTIONAL REGULATOR RUTR"/>
    <property type="match status" value="1"/>
</dbReference>
<dbReference type="InterPro" id="IPR009057">
    <property type="entry name" value="Homeodomain-like_sf"/>
</dbReference>
<dbReference type="SUPFAM" id="SSF48498">
    <property type="entry name" value="Tetracyclin repressor-like, C-terminal domain"/>
    <property type="match status" value="1"/>
</dbReference>
<evidence type="ECO:0000313" key="8">
    <source>
        <dbReference type="Proteomes" id="UP000658127"/>
    </source>
</evidence>
<dbReference type="InterPro" id="IPR036271">
    <property type="entry name" value="Tet_transcr_reg_TetR-rel_C_sf"/>
</dbReference>
<name>A0ABQ2KGW1_9NOCA</name>
<proteinExistence type="predicted"/>
<dbReference type="PROSITE" id="PS50977">
    <property type="entry name" value="HTH_TETR_2"/>
    <property type="match status" value="1"/>
</dbReference>
<organism evidence="7 8">
    <name type="scientific">Nocardia rhizosphaerihabitans</name>
    <dbReference type="NCBI Taxonomy" id="1691570"/>
    <lineage>
        <taxon>Bacteria</taxon>
        <taxon>Bacillati</taxon>
        <taxon>Actinomycetota</taxon>
        <taxon>Actinomycetes</taxon>
        <taxon>Mycobacteriales</taxon>
        <taxon>Nocardiaceae</taxon>
        <taxon>Nocardia</taxon>
    </lineage>
</organism>
<evidence type="ECO:0000313" key="7">
    <source>
        <dbReference type="EMBL" id="GGN82772.1"/>
    </source>
</evidence>
<evidence type="ECO:0000256" key="3">
    <source>
        <dbReference type="ARBA" id="ARBA00023163"/>
    </source>
</evidence>
<dbReference type="PANTHER" id="PTHR30055:SF234">
    <property type="entry name" value="HTH-TYPE TRANSCRIPTIONAL REGULATOR BETI"/>
    <property type="match status" value="1"/>
</dbReference>
<evidence type="ECO:0000256" key="5">
    <source>
        <dbReference type="SAM" id="MobiDB-lite"/>
    </source>
</evidence>
<keyword evidence="8" id="KW-1185">Reference proteome</keyword>
<feature type="domain" description="HTH tetR-type" evidence="6">
    <location>
        <begin position="34"/>
        <end position="94"/>
    </location>
</feature>
<dbReference type="Proteomes" id="UP000658127">
    <property type="component" value="Unassembled WGS sequence"/>
</dbReference>
<dbReference type="Gene3D" id="1.10.357.10">
    <property type="entry name" value="Tetracycline Repressor, domain 2"/>
    <property type="match status" value="1"/>
</dbReference>
<evidence type="ECO:0000256" key="4">
    <source>
        <dbReference type="PROSITE-ProRule" id="PRU00335"/>
    </source>
</evidence>
<dbReference type="SUPFAM" id="SSF46689">
    <property type="entry name" value="Homeodomain-like"/>
    <property type="match status" value="1"/>
</dbReference>
<accession>A0ABQ2KGW1</accession>
<gene>
    <name evidence="7" type="ORF">GCM10011610_34500</name>
</gene>
<sequence length="229" mass="25464">MELPNVKQAPETERRTATMAERRNRAYAPRMAPEQRREQLLDAVLRVIVEQGVHKVSIDTVAKEADVSRPVVYGLFDDSDQLLRASLDREETAALAQMAEVVPLAAAGDPVAATSESLEYFLAAVQAAPDRWRAIFLIADASTPTFRGRLERGRQAFIAALATFVRESCPPERLPTLDVELTARTLYALFWEAGRLVLADPEAFPPQRIRAYADTLIPALPAFHDRKTP</sequence>
<keyword evidence="1" id="KW-0805">Transcription regulation</keyword>
<comment type="caution">
    <text evidence="7">The sequence shown here is derived from an EMBL/GenBank/DDBJ whole genome shotgun (WGS) entry which is preliminary data.</text>
</comment>
<dbReference type="InterPro" id="IPR050109">
    <property type="entry name" value="HTH-type_TetR-like_transc_reg"/>
</dbReference>
<dbReference type="InterPro" id="IPR001647">
    <property type="entry name" value="HTH_TetR"/>
</dbReference>
<feature type="DNA-binding region" description="H-T-H motif" evidence="4">
    <location>
        <begin position="57"/>
        <end position="76"/>
    </location>
</feature>
<feature type="region of interest" description="Disordered" evidence="5">
    <location>
        <begin position="1"/>
        <end position="23"/>
    </location>
</feature>
<keyword evidence="3" id="KW-0804">Transcription</keyword>
<dbReference type="EMBL" id="BMNE01000003">
    <property type="protein sequence ID" value="GGN82772.1"/>
    <property type="molecule type" value="Genomic_DNA"/>
</dbReference>
<evidence type="ECO:0000256" key="2">
    <source>
        <dbReference type="ARBA" id="ARBA00023125"/>
    </source>
</evidence>
<evidence type="ECO:0000256" key="1">
    <source>
        <dbReference type="ARBA" id="ARBA00023015"/>
    </source>
</evidence>
<reference evidence="8" key="1">
    <citation type="journal article" date="2019" name="Int. J. Syst. Evol. Microbiol.">
        <title>The Global Catalogue of Microorganisms (GCM) 10K type strain sequencing project: providing services to taxonomists for standard genome sequencing and annotation.</title>
        <authorList>
            <consortium name="The Broad Institute Genomics Platform"/>
            <consortium name="The Broad Institute Genome Sequencing Center for Infectious Disease"/>
            <person name="Wu L."/>
            <person name="Ma J."/>
        </authorList>
    </citation>
    <scope>NUCLEOTIDE SEQUENCE [LARGE SCALE GENOMIC DNA]</scope>
    <source>
        <strain evidence="8">CGMCC 4.7329</strain>
    </source>
</reference>